<accession>A0A1X6MQ15</accession>
<dbReference type="EMBL" id="KZ110605">
    <property type="protein sequence ID" value="OSX58282.1"/>
    <property type="molecule type" value="Genomic_DNA"/>
</dbReference>
<evidence type="ECO:0008006" key="3">
    <source>
        <dbReference type="Google" id="ProtNLM"/>
    </source>
</evidence>
<gene>
    <name evidence="1" type="ORF">POSPLADRAFT_1049507</name>
</gene>
<proteinExistence type="predicted"/>
<sequence length="474" mass="54188">MSDHLTRRLLRTQRSWLSITQVCTYWRSLITNNPAFWTNLKLRAFFNRQLAAAFLRRAENRLIDLRYQGSGNPPNRDPLLIASFIDSHTSRIKGLSIVQLDHEETEVMLRRLCTPALRLQTLEISAVRRRTVLYPIFTGILPALQDFRMTGLCTALPQSSSMRVLILESSHMMRSFGWILECLHEMPFLEVLHVNQLTQYPYTLPQDPTHILPVQLARLKSFAWTSWIPKDLTAVLEYIVFPPTANVKLHFCYLSIPLTIALHDKSVSLQTIASRVPAAILIVSKDPKYATAILQSADHQLELQWSWREGQPGAASARPFERITFNALLFLSLRQLSVHSLRRELKETDWANILESLYSLETLDVGANVMTVRHLGAALSPSDHAVTSSVYLCVQLKHLKIVHLQRGERCLHELLSSLMRRSRVGLKLRSLALALPKDGELVSHPQSILRAIADEVKVQYHTLHPQRYSWQPTS</sequence>
<evidence type="ECO:0000313" key="1">
    <source>
        <dbReference type="EMBL" id="OSX58282.1"/>
    </source>
</evidence>
<reference evidence="1 2" key="1">
    <citation type="submission" date="2017-04" db="EMBL/GenBank/DDBJ databases">
        <title>Genome Sequence of the Model Brown-Rot Fungus Postia placenta SB12.</title>
        <authorList>
            <consortium name="DOE Joint Genome Institute"/>
            <person name="Gaskell J."/>
            <person name="Kersten P."/>
            <person name="Larrondo L.F."/>
            <person name="Canessa P."/>
            <person name="Martinez D."/>
            <person name="Hibbett D."/>
            <person name="Schmoll M."/>
            <person name="Kubicek C.P."/>
            <person name="Martinez A.T."/>
            <person name="Yadav J."/>
            <person name="Master E."/>
            <person name="Magnuson J.K."/>
            <person name="James T."/>
            <person name="Yaver D."/>
            <person name="Berka R."/>
            <person name="Labutti K."/>
            <person name="Lipzen A."/>
            <person name="Aerts A."/>
            <person name="Barry K."/>
            <person name="Henrissat B."/>
            <person name="Blanchette R."/>
            <person name="Grigoriev I."/>
            <person name="Cullen D."/>
        </authorList>
    </citation>
    <scope>NUCLEOTIDE SEQUENCE [LARGE SCALE GENOMIC DNA]</scope>
    <source>
        <strain evidence="1 2">MAD-698-R-SB12</strain>
    </source>
</reference>
<keyword evidence="2" id="KW-1185">Reference proteome</keyword>
<dbReference type="OrthoDB" id="2804638at2759"/>
<dbReference type="Proteomes" id="UP000194127">
    <property type="component" value="Unassembled WGS sequence"/>
</dbReference>
<protein>
    <recommendedName>
        <fullName evidence="3">F-box domain-containing protein</fullName>
    </recommendedName>
</protein>
<name>A0A1X6MQ15_9APHY</name>
<dbReference type="AlphaFoldDB" id="A0A1X6MQ15"/>
<evidence type="ECO:0000313" key="2">
    <source>
        <dbReference type="Proteomes" id="UP000194127"/>
    </source>
</evidence>
<organism evidence="1 2">
    <name type="scientific">Postia placenta MAD-698-R-SB12</name>
    <dbReference type="NCBI Taxonomy" id="670580"/>
    <lineage>
        <taxon>Eukaryota</taxon>
        <taxon>Fungi</taxon>
        <taxon>Dikarya</taxon>
        <taxon>Basidiomycota</taxon>
        <taxon>Agaricomycotina</taxon>
        <taxon>Agaricomycetes</taxon>
        <taxon>Polyporales</taxon>
        <taxon>Adustoporiaceae</taxon>
        <taxon>Rhodonia</taxon>
    </lineage>
</organism>
<dbReference type="RefSeq" id="XP_024335076.1">
    <property type="nucleotide sequence ID" value="XM_024479765.1"/>
</dbReference>
<dbReference type="GeneID" id="36324715"/>